<dbReference type="PANTHER" id="PTHR46179:SF13">
    <property type="entry name" value="C2H2-TYPE DOMAIN-CONTAINING PROTEIN"/>
    <property type="match status" value="1"/>
</dbReference>
<accession>A0A4S8RCI3</accession>
<evidence type="ECO:0000256" key="7">
    <source>
        <dbReference type="ARBA" id="ARBA00023242"/>
    </source>
</evidence>
<protein>
    <recommendedName>
        <fullName evidence="9">C2H2-type domain-containing protein</fullName>
    </recommendedName>
</protein>
<dbReference type="AlphaFoldDB" id="A0A4S8RCI3"/>
<evidence type="ECO:0000313" key="10">
    <source>
        <dbReference type="EMBL" id="THV55460.1"/>
    </source>
</evidence>
<evidence type="ECO:0000259" key="9">
    <source>
        <dbReference type="PROSITE" id="PS50157"/>
    </source>
</evidence>
<comment type="subcellular location">
    <subcellularLocation>
        <location evidence="1">Nucleus</location>
    </subcellularLocation>
</comment>
<dbReference type="PROSITE" id="PS50157">
    <property type="entry name" value="ZINC_FINGER_C2H2_2"/>
    <property type="match status" value="1"/>
</dbReference>
<evidence type="ECO:0000256" key="4">
    <source>
        <dbReference type="ARBA" id="ARBA00022833"/>
    </source>
</evidence>
<evidence type="ECO:0000256" key="2">
    <source>
        <dbReference type="ARBA" id="ARBA00022723"/>
    </source>
</evidence>
<comment type="caution">
    <text evidence="10">The sequence shown here is derived from an EMBL/GenBank/DDBJ whole genome shotgun (WGS) entry which is preliminary data.</text>
</comment>
<organism evidence="10 11">
    <name type="scientific">Botrytis galanthina</name>
    <dbReference type="NCBI Taxonomy" id="278940"/>
    <lineage>
        <taxon>Eukaryota</taxon>
        <taxon>Fungi</taxon>
        <taxon>Dikarya</taxon>
        <taxon>Ascomycota</taxon>
        <taxon>Pezizomycotina</taxon>
        <taxon>Leotiomycetes</taxon>
        <taxon>Helotiales</taxon>
        <taxon>Sclerotiniaceae</taxon>
        <taxon>Botrytis</taxon>
    </lineage>
</organism>
<dbReference type="GO" id="GO:0008270">
    <property type="term" value="F:zinc ion binding"/>
    <property type="evidence" value="ECO:0007669"/>
    <property type="project" value="UniProtKB-KW"/>
</dbReference>
<evidence type="ECO:0000256" key="3">
    <source>
        <dbReference type="ARBA" id="ARBA00022771"/>
    </source>
</evidence>
<dbReference type="EMBL" id="PQXL01000008">
    <property type="protein sequence ID" value="THV55460.1"/>
    <property type="molecule type" value="Genomic_DNA"/>
</dbReference>
<dbReference type="OrthoDB" id="2687452at2759"/>
<feature type="domain" description="C2H2-type" evidence="9">
    <location>
        <begin position="190"/>
        <end position="220"/>
    </location>
</feature>
<keyword evidence="7" id="KW-0539">Nucleus</keyword>
<keyword evidence="6" id="KW-0804">Transcription</keyword>
<evidence type="ECO:0000256" key="8">
    <source>
        <dbReference type="PROSITE-ProRule" id="PRU00042"/>
    </source>
</evidence>
<dbReference type="InterPro" id="IPR051061">
    <property type="entry name" value="Zinc_finger_trans_reg"/>
</dbReference>
<dbReference type="GO" id="GO:0006357">
    <property type="term" value="P:regulation of transcription by RNA polymerase II"/>
    <property type="evidence" value="ECO:0007669"/>
    <property type="project" value="TreeGrafter"/>
</dbReference>
<name>A0A4S8RCI3_9HELO</name>
<proteinExistence type="predicted"/>
<sequence>MDNDARDPAGRSLTLESLDYSRGTHTLDGKAYDFGAAADHNAKFFSGEKNDIDEQAYDIGAAADYNADLLKKKINESSELSLPASLHTTLLSTSNAVTLVPEAQLLTPVGFNPGDWNEVFPAEHNLDVSMAGFIEAGDISKQFSPTPLVNDEEIPGQMTTAPSFSPSSRELSRVTHGSDDVALRGKKGRLSCDYPGCNKTFPRKYELNRHIKNIHTQNFQVVCPVYGCHRTAKPFKRADKFMEHFRKHDNSRSYRCLIETCQSAPFDIPGLIDHLMKSHYGGDDAQPNLEFINMKVLGAHYVPFHLHRLYLKGLDVCPLAPTGCTWRVGPDIRTVSQYCFEMQKHVVTHDLSDRRQESELLTGFLAGNNIFLDNGTINCMLCSFQANGHFHRELFFDHLVKDHSQEERCSVLEDTFRIIVSFLYLWSLQPELKPLNAIVLSNECRGAGFRFPRWQENFLLGLEKK</sequence>
<keyword evidence="11" id="KW-1185">Reference proteome</keyword>
<keyword evidence="2" id="KW-0479">Metal-binding</keyword>
<dbReference type="InterPro" id="IPR013087">
    <property type="entry name" value="Znf_C2H2_type"/>
</dbReference>
<keyword evidence="3 8" id="KW-0863">Zinc-finger</keyword>
<evidence type="ECO:0000256" key="5">
    <source>
        <dbReference type="ARBA" id="ARBA00023015"/>
    </source>
</evidence>
<evidence type="ECO:0000313" key="11">
    <source>
        <dbReference type="Proteomes" id="UP000308671"/>
    </source>
</evidence>
<keyword evidence="5" id="KW-0805">Transcription regulation</keyword>
<dbReference type="GO" id="GO:0005634">
    <property type="term" value="C:nucleus"/>
    <property type="evidence" value="ECO:0007669"/>
    <property type="project" value="UniProtKB-SubCell"/>
</dbReference>
<keyword evidence="4" id="KW-0862">Zinc</keyword>
<dbReference type="SUPFAM" id="SSF57667">
    <property type="entry name" value="beta-beta-alpha zinc fingers"/>
    <property type="match status" value="1"/>
</dbReference>
<evidence type="ECO:0000256" key="1">
    <source>
        <dbReference type="ARBA" id="ARBA00004123"/>
    </source>
</evidence>
<gene>
    <name evidence="10" type="ORF">BGAL_0008g00470</name>
</gene>
<dbReference type="PANTHER" id="PTHR46179">
    <property type="entry name" value="ZINC FINGER PROTEIN"/>
    <property type="match status" value="1"/>
</dbReference>
<evidence type="ECO:0000256" key="6">
    <source>
        <dbReference type="ARBA" id="ARBA00023163"/>
    </source>
</evidence>
<dbReference type="Gene3D" id="3.30.160.60">
    <property type="entry name" value="Classic Zinc Finger"/>
    <property type="match status" value="1"/>
</dbReference>
<dbReference type="Proteomes" id="UP000308671">
    <property type="component" value="Unassembled WGS sequence"/>
</dbReference>
<dbReference type="InterPro" id="IPR036236">
    <property type="entry name" value="Znf_C2H2_sf"/>
</dbReference>
<dbReference type="SMART" id="SM00355">
    <property type="entry name" value="ZnF_C2H2"/>
    <property type="match status" value="3"/>
</dbReference>
<dbReference type="PROSITE" id="PS00028">
    <property type="entry name" value="ZINC_FINGER_C2H2_1"/>
    <property type="match status" value="1"/>
</dbReference>
<reference evidence="10 11" key="1">
    <citation type="submission" date="2017-12" db="EMBL/GenBank/DDBJ databases">
        <title>Comparative genomics of Botrytis spp.</title>
        <authorList>
            <person name="Valero-Jimenez C.A."/>
            <person name="Tapia P."/>
            <person name="Veloso J."/>
            <person name="Silva-Moreno E."/>
            <person name="Staats M."/>
            <person name="Valdes J.H."/>
            <person name="Van Kan J.A.L."/>
        </authorList>
    </citation>
    <scope>NUCLEOTIDE SEQUENCE [LARGE SCALE GENOMIC DNA]</scope>
    <source>
        <strain evidence="10 11">MUCL435</strain>
    </source>
</reference>